<protein>
    <submittedName>
        <fullName evidence="14">Peptidase M6</fullName>
    </submittedName>
</protein>
<keyword evidence="3" id="KW-0964">Secreted</keyword>
<keyword evidence="4" id="KW-0645">Protease</keyword>
<evidence type="ECO:0000256" key="4">
    <source>
        <dbReference type="ARBA" id="ARBA00022670"/>
    </source>
</evidence>
<name>A0A243GMG7_BACTF</name>
<evidence type="ECO:0000256" key="3">
    <source>
        <dbReference type="ARBA" id="ARBA00022525"/>
    </source>
</evidence>
<feature type="compositionally biased region" description="Basic and acidic residues" evidence="10">
    <location>
        <begin position="113"/>
        <end position="122"/>
    </location>
</feature>
<dbReference type="PIRSF" id="PIRSF007519">
    <property type="entry name" value="Protease_InhA"/>
    <property type="match status" value="1"/>
</dbReference>
<evidence type="ECO:0000256" key="6">
    <source>
        <dbReference type="ARBA" id="ARBA00022729"/>
    </source>
</evidence>
<evidence type="ECO:0000256" key="9">
    <source>
        <dbReference type="ARBA" id="ARBA00023049"/>
    </source>
</evidence>
<evidence type="ECO:0000256" key="7">
    <source>
        <dbReference type="ARBA" id="ARBA00022801"/>
    </source>
</evidence>
<evidence type="ECO:0000256" key="1">
    <source>
        <dbReference type="ARBA" id="ARBA00001947"/>
    </source>
</evidence>
<keyword evidence="9" id="KW-0482">Metalloprotease</keyword>
<comment type="caution">
    <text evidence="14">The sequence shown here is derived from an EMBL/GenBank/DDBJ whole genome shotgun (WGS) entry which is preliminary data.</text>
</comment>
<proteinExistence type="predicted"/>
<reference evidence="14 15" key="1">
    <citation type="submission" date="2016-10" db="EMBL/GenBank/DDBJ databases">
        <title>Comparative genomics of Bacillus thuringiensis reveals a path to pathogens against multiple invertebrate hosts.</title>
        <authorList>
            <person name="Zheng J."/>
            <person name="Gao Q."/>
            <person name="Liu H."/>
            <person name="Peng D."/>
            <person name="Ruan L."/>
            <person name="Sun M."/>
        </authorList>
    </citation>
    <scope>NUCLEOTIDE SEQUENCE [LARGE SCALE GENOMIC DNA]</scope>
    <source>
        <strain evidence="14">CTC</strain>
    </source>
</reference>
<dbReference type="InterPro" id="IPR008757">
    <property type="entry name" value="Peptidase_M6-like_domain"/>
</dbReference>
<dbReference type="Pfam" id="PF20774">
    <property type="entry name" value="InhA-like_VEG"/>
    <property type="match status" value="1"/>
</dbReference>
<evidence type="ECO:0000256" key="8">
    <source>
        <dbReference type="ARBA" id="ARBA00022833"/>
    </source>
</evidence>
<dbReference type="AlphaFoldDB" id="A0A243GMG7"/>
<evidence type="ECO:0000256" key="11">
    <source>
        <dbReference type="SAM" id="SignalP"/>
    </source>
</evidence>
<dbReference type="InterPro" id="IPR012300">
    <property type="entry name" value="Pept_M6_InhA"/>
</dbReference>
<dbReference type="Pfam" id="PF20773">
    <property type="entry name" value="InhA-like_MAM"/>
    <property type="match status" value="1"/>
</dbReference>
<evidence type="ECO:0000256" key="5">
    <source>
        <dbReference type="ARBA" id="ARBA00022723"/>
    </source>
</evidence>
<dbReference type="GO" id="GO:0046872">
    <property type="term" value="F:metal ion binding"/>
    <property type="evidence" value="ECO:0007669"/>
    <property type="project" value="UniProtKB-KW"/>
</dbReference>
<feature type="domain" description="Immune inhibitor A-like metallopeptidase VEG" evidence="13">
    <location>
        <begin position="634"/>
        <end position="791"/>
    </location>
</feature>
<feature type="signal peptide" evidence="11">
    <location>
        <begin position="1"/>
        <end position="31"/>
    </location>
</feature>
<keyword evidence="6 11" id="KW-0732">Signal</keyword>
<dbReference type="InterPro" id="IPR048665">
    <property type="entry name" value="InhA-like_VEG"/>
</dbReference>
<feature type="region of interest" description="Disordered" evidence="10">
    <location>
        <begin position="113"/>
        <end position="151"/>
    </location>
</feature>
<dbReference type="GO" id="GO:0005576">
    <property type="term" value="C:extracellular region"/>
    <property type="evidence" value="ECO:0007669"/>
    <property type="project" value="UniProtKB-SubCell"/>
</dbReference>
<comment type="cofactor">
    <cofactor evidence="1">
        <name>Zn(2+)</name>
        <dbReference type="ChEBI" id="CHEBI:29105"/>
    </cofactor>
</comment>
<feature type="domain" description="Peptidase M6-like" evidence="12">
    <location>
        <begin position="151"/>
        <end position="437"/>
    </location>
</feature>
<evidence type="ECO:0000259" key="13">
    <source>
        <dbReference type="Pfam" id="PF20774"/>
    </source>
</evidence>
<dbReference type="EMBL" id="NFEL01000044">
    <property type="protein sequence ID" value="OUA08349.1"/>
    <property type="molecule type" value="Genomic_DNA"/>
</dbReference>
<keyword evidence="5" id="KW-0479">Metal-binding</keyword>
<dbReference type="Proteomes" id="UP000195030">
    <property type="component" value="Unassembled WGS sequence"/>
</dbReference>
<evidence type="ECO:0000313" key="15">
    <source>
        <dbReference type="Proteomes" id="UP000195030"/>
    </source>
</evidence>
<feature type="chain" id="PRO_5011250675" evidence="11">
    <location>
        <begin position="32"/>
        <end position="795"/>
    </location>
</feature>
<organism evidence="14 15">
    <name type="scientific">Bacillus thuringiensis subsp. finitimus</name>
    <dbReference type="NCBI Taxonomy" id="29337"/>
    <lineage>
        <taxon>Bacteria</taxon>
        <taxon>Bacillati</taxon>
        <taxon>Bacillota</taxon>
        <taxon>Bacilli</taxon>
        <taxon>Bacillales</taxon>
        <taxon>Bacillaceae</taxon>
        <taxon>Bacillus</taxon>
        <taxon>Bacillus cereus group</taxon>
    </lineage>
</organism>
<keyword evidence="8" id="KW-0862">Zinc</keyword>
<comment type="subcellular location">
    <subcellularLocation>
        <location evidence="2">Secreted</location>
    </subcellularLocation>
</comment>
<evidence type="ECO:0000256" key="10">
    <source>
        <dbReference type="SAM" id="MobiDB-lite"/>
    </source>
</evidence>
<keyword evidence="7" id="KW-0378">Hydrolase</keyword>
<dbReference type="SUPFAM" id="SSF55486">
    <property type="entry name" value="Metalloproteases ('zincins'), catalytic domain"/>
    <property type="match status" value="1"/>
</dbReference>
<evidence type="ECO:0000256" key="2">
    <source>
        <dbReference type="ARBA" id="ARBA00004613"/>
    </source>
</evidence>
<accession>A0A243GMG7</accession>
<dbReference type="GO" id="GO:0008237">
    <property type="term" value="F:metallopeptidase activity"/>
    <property type="evidence" value="ECO:0007669"/>
    <property type="project" value="UniProtKB-KW"/>
</dbReference>
<evidence type="ECO:0000259" key="12">
    <source>
        <dbReference type="Pfam" id="PF05547"/>
    </source>
</evidence>
<gene>
    <name evidence="14" type="ORF">BK772_14870</name>
</gene>
<dbReference type="GO" id="GO:0006508">
    <property type="term" value="P:proteolysis"/>
    <property type="evidence" value="ECO:0007669"/>
    <property type="project" value="UniProtKB-KW"/>
</dbReference>
<feature type="compositionally biased region" description="Basic and acidic residues" evidence="10">
    <location>
        <begin position="80"/>
        <end position="89"/>
    </location>
</feature>
<feature type="region of interest" description="Disordered" evidence="10">
    <location>
        <begin position="80"/>
        <end position="99"/>
    </location>
</feature>
<dbReference type="PANTHER" id="PTHR13062:SF12">
    <property type="entry name" value="ALPHA-2-MACROGLOBULIN DOMAIN-CONTAINING PROTEIN"/>
    <property type="match status" value="1"/>
</dbReference>
<evidence type="ECO:0000313" key="14">
    <source>
        <dbReference type="EMBL" id="OUA08349.1"/>
    </source>
</evidence>
<dbReference type="RefSeq" id="WP_060630025.1">
    <property type="nucleotide sequence ID" value="NZ_NFEL01000044.1"/>
</dbReference>
<sequence>MNKKPFKVLSSIALTAVLGLSFGAGGQSAYAETPVNKTATSPVDDHLIPEERLANALKNRGVIDSKASETETKKAVEKYVENKKGENPGKEVSNGDPLTKEASDFLKKVKDAKADTKEKLDKPATGTPAATGPVKGGLNGKVPTSPAKGKEYNGEVRKDKVLVLLVEYADFKHNNIDKEPGYMYTDDFNKEHYEKMLFGNEPFALEDGSKIETFKQYYEEQSGGSYTVDGTVTKWLTVPGKAADYGADAATGHDNKGPKGPRDLVKDALKAAVDSGIDLSEFDQFDQYDVNGDGNQKQPDGLIDHLMIIHAGVGQEAGGGKLGDDAIWSHRWTVGPKPFPIEGTQAKVPYWGGKIAAFDYTIEPEDGAVGVFAHEYGHDLGLPDEYDTDYTGDGEPIQAWSVMSGGSWAGNIAGTTPTSFSPQNKEFFQKTIGGNWANIVEVDYEKLNKGIGLATYLDQSVTKSNRPGMIRVNLPDKDVKAIDPAFGKQYYYSTKGDNLHTKMETPLFDLTNATNAKFDFKSLYEIEAEYDFLEVHAVTEDGKQTLIERLGEKANSGKADSTNGKWIDKSYDLSQFKGKKVKLTFEYITDGGLALNGFLLDNASLTVDGKVAFSDDAEGTPQFKLDGFAVSNGTEKKKHNYYVEWRNYAGSDNALKYARGPEYNSGMVVWYADSAYIDNWVGLHPGHGFLGVVDSHPEAIVGTLNGKPTVASSTRFQIADAAFSFDKTPAWKVVSPTRGTYTYNGLAGVPKFDDSKTYINKQIPDAGRILPNLGLKFEVVGQADDNSAGAVRLYR</sequence>
<dbReference type="NCBIfam" id="TIGR03296">
    <property type="entry name" value="M6dom_TIGR03296"/>
    <property type="match status" value="1"/>
</dbReference>
<dbReference type="PANTHER" id="PTHR13062">
    <property type="entry name" value="COLLAGENASE"/>
    <property type="match status" value="1"/>
</dbReference>
<dbReference type="Pfam" id="PF05547">
    <property type="entry name" value="Peptidase_M6"/>
    <property type="match status" value="1"/>
</dbReference>